<dbReference type="Pfam" id="PF13242">
    <property type="entry name" value="Hydrolase_like"/>
    <property type="match status" value="1"/>
</dbReference>
<dbReference type="NCBIfam" id="TIGR01656">
    <property type="entry name" value="Histidinol-ppas"/>
    <property type="match status" value="1"/>
</dbReference>
<keyword evidence="10" id="KW-0460">Magnesium</keyword>
<evidence type="ECO:0000256" key="4">
    <source>
        <dbReference type="ARBA" id="ARBA00022801"/>
    </source>
</evidence>
<reference evidence="12" key="1">
    <citation type="submission" date="2018-05" db="EMBL/GenBank/DDBJ databases">
        <authorList>
            <person name="Deangelis K."/>
            <person name="Huntemann M."/>
            <person name="Clum A."/>
            <person name="Pillay M."/>
            <person name="Palaniappan K."/>
            <person name="Varghese N."/>
            <person name="Mikhailova N."/>
            <person name="Stamatis D."/>
            <person name="Reddy T."/>
            <person name="Daum C."/>
            <person name="Shapiro N."/>
            <person name="Ivanova N."/>
            <person name="Kyrpides N."/>
            <person name="Woyke T."/>
        </authorList>
    </citation>
    <scope>NUCLEOTIDE SEQUENCE [LARGE SCALE GENOMIC DNA]</scope>
    <source>
        <strain evidence="12">GAS496</strain>
    </source>
</reference>
<evidence type="ECO:0000256" key="3">
    <source>
        <dbReference type="ARBA" id="ARBA00022723"/>
    </source>
</evidence>
<feature type="active site" description="Nucleophile" evidence="8">
    <location>
        <position position="3"/>
    </location>
</feature>
<evidence type="ECO:0000256" key="7">
    <source>
        <dbReference type="PIRNR" id="PIRNR004682"/>
    </source>
</evidence>
<keyword evidence="2 7" id="KW-0963">Cytoplasm</keyword>
<accession>A0A318HFA8</accession>
<feature type="site" description="Contributes to substrate recognition" evidence="9">
    <location>
        <position position="103"/>
    </location>
</feature>
<dbReference type="EC" id="3.1.3.-" evidence="7"/>
<dbReference type="EMBL" id="QJJU01000016">
    <property type="protein sequence ID" value="PXX05743.1"/>
    <property type="molecule type" value="Genomic_DNA"/>
</dbReference>
<evidence type="ECO:0000256" key="1">
    <source>
        <dbReference type="ARBA" id="ARBA00004496"/>
    </source>
</evidence>
<organism evidence="11 12">
    <name type="scientific">Mycolicibacterium moriokaense</name>
    <dbReference type="NCBI Taxonomy" id="39691"/>
    <lineage>
        <taxon>Bacteria</taxon>
        <taxon>Bacillati</taxon>
        <taxon>Actinomycetota</taxon>
        <taxon>Actinomycetes</taxon>
        <taxon>Mycobacteriales</taxon>
        <taxon>Mycobacteriaceae</taxon>
        <taxon>Mycolicibacterium</taxon>
    </lineage>
</organism>
<feature type="binding site" evidence="10">
    <location>
        <position position="5"/>
    </location>
    <ligand>
        <name>Mg(2+)</name>
        <dbReference type="ChEBI" id="CHEBI:18420"/>
    </ligand>
</feature>
<comment type="similarity">
    <text evidence="7">Belongs to the gmhB family.</text>
</comment>
<sequence>MMDRDGVLNRHIVDGYVVEPSDFELIDIVLDAAIVAQRAGAALVVVTNQGVIGRELARESDVMVIHALLLAALSEKGIVVDGIYACPHHPLAPDPAQRDCRCRKPKPGLILAAARDLNLDLTRSVFIGDQPSDIEAARAAGIGDDRILLVGQDVDMDTDPAQFVLNAL</sequence>
<evidence type="ECO:0000313" key="12">
    <source>
        <dbReference type="Proteomes" id="UP000247781"/>
    </source>
</evidence>
<keyword evidence="10" id="KW-0862">Zinc</keyword>
<feature type="binding site" evidence="10">
    <location>
        <position position="86"/>
    </location>
    <ligand>
        <name>Zn(2+)</name>
        <dbReference type="ChEBI" id="CHEBI:29105"/>
    </ligand>
</feature>
<gene>
    <name evidence="11" type="ORF">C8E89_11653</name>
</gene>
<dbReference type="GO" id="GO:0046872">
    <property type="term" value="F:metal ion binding"/>
    <property type="evidence" value="ECO:0007669"/>
    <property type="project" value="UniProtKB-KW"/>
</dbReference>
<feature type="binding site" evidence="10">
    <location>
        <position position="129"/>
    </location>
    <ligand>
        <name>Mg(2+)</name>
        <dbReference type="ChEBI" id="CHEBI:18420"/>
    </ligand>
</feature>
<feature type="site" description="Stabilizes the phosphoryl group" evidence="9">
    <location>
        <position position="47"/>
    </location>
</feature>
<feature type="binding site" evidence="10">
    <location>
        <position position="100"/>
    </location>
    <ligand>
        <name>Zn(2+)</name>
        <dbReference type="ChEBI" id="CHEBI:29105"/>
    </ligand>
</feature>
<dbReference type="PANTHER" id="PTHR42891:SF1">
    <property type="entry name" value="D-GLYCERO-BETA-D-MANNO-HEPTOSE-1,7-BISPHOSPHATE 7-PHOSPHATASE"/>
    <property type="match status" value="1"/>
</dbReference>
<dbReference type="NCBIfam" id="TIGR01662">
    <property type="entry name" value="HAD-SF-IIIA"/>
    <property type="match status" value="1"/>
</dbReference>
<keyword evidence="3 10" id="KW-0479">Metal-binding</keyword>
<proteinExistence type="inferred from homology"/>
<feature type="active site" description="Proton donor" evidence="8">
    <location>
        <position position="5"/>
    </location>
</feature>
<dbReference type="Proteomes" id="UP000247781">
    <property type="component" value="Unassembled WGS sequence"/>
</dbReference>
<dbReference type="InterPro" id="IPR006543">
    <property type="entry name" value="Histidinol-phos"/>
</dbReference>
<dbReference type="Gene3D" id="3.40.50.1000">
    <property type="entry name" value="HAD superfamily/HAD-like"/>
    <property type="match status" value="1"/>
</dbReference>
<dbReference type="InterPro" id="IPR004446">
    <property type="entry name" value="Heptose_bisP_phosphatase"/>
</dbReference>
<evidence type="ECO:0000256" key="8">
    <source>
        <dbReference type="PIRSR" id="PIRSR004682-1"/>
    </source>
</evidence>
<comment type="cofactor">
    <cofactor evidence="10">
        <name>Mg(2+)</name>
        <dbReference type="ChEBI" id="CHEBI:18420"/>
    </cofactor>
</comment>
<dbReference type="InterPro" id="IPR036412">
    <property type="entry name" value="HAD-like_sf"/>
</dbReference>
<feature type="site" description="Stabilizes the phosphoryl group" evidence="9">
    <location>
        <position position="104"/>
    </location>
</feature>
<dbReference type="InterPro" id="IPR006549">
    <property type="entry name" value="HAD-SF_hydro_IIIA"/>
</dbReference>
<keyword evidence="4 7" id="KW-0378">Hydrolase</keyword>
<dbReference type="GO" id="GO:0005737">
    <property type="term" value="C:cytoplasm"/>
    <property type="evidence" value="ECO:0007669"/>
    <property type="project" value="UniProtKB-SubCell"/>
</dbReference>
<dbReference type="InterPro" id="IPR023214">
    <property type="entry name" value="HAD_sf"/>
</dbReference>
<feature type="binding site" evidence="10">
    <location>
        <position position="3"/>
    </location>
    <ligand>
        <name>Mg(2+)</name>
        <dbReference type="ChEBI" id="CHEBI:18420"/>
    </ligand>
</feature>
<protein>
    <recommendedName>
        <fullName evidence="6 7">D,D-heptose 1,7-bisphosphate phosphatase</fullName>
        <ecNumber evidence="7">3.1.3.-</ecNumber>
    </recommendedName>
</protein>
<evidence type="ECO:0000313" key="11">
    <source>
        <dbReference type="EMBL" id="PXX05743.1"/>
    </source>
</evidence>
<comment type="caution">
    <text evidence="11">The sequence shown here is derived from an EMBL/GenBank/DDBJ whole genome shotgun (WGS) entry which is preliminary data.</text>
</comment>
<evidence type="ECO:0000256" key="9">
    <source>
        <dbReference type="PIRSR" id="PIRSR004682-3"/>
    </source>
</evidence>
<evidence type="ECO:0000256" key="2">
    <source>
        <dbReference type="ARBA" id="ARBA00022490"/>
    </source>
</evidence>
<dbReference type="SUPFAM" id="SSF56784">
    <property type="entry name" value="HAD-like"/>
    <property type="match status" value="1"/>
</dbReference>
<evidence type="ECO:0000256" key="6">
    <source>
        <dbReference type="ARBA" id="ARBA00031828"/>
    </source>
</evidence>
<keyword evidence="5 7" id="KW-0119">Carbohydrate metabolism</keyword>
<evidence type="ECO:0000256" key="5">
    <source>
        <dbReference type="ARBA" id="ARBA00023277"/>
    </source>
</evidence>
<dbReference type="PANTHER" id="PTHR42891">
    <property type="entry name" value="D-GLYCERO-BETA-D-MANNO-HEPTOSE-1,7-BISPHOSPHATE 7-PHOSPHATASE"/>
    <property type="match status" value="1"/>
</dbReference>
<dbReference type="GO" id="GO:0005975">
    <property type="term" value="P:carbohydrate metabolic process"/>
    <property type="evidence" value="ECO:0007669"/>
    <property type="project" value="InterPro"/>
</dbReference>
<feature type="binding site" evidence="10">
    <location>
        <position position="88"/>
    </location>
    <ligand>
        <name>Zn(2+)</name>
        <dbReference type="ChEBI" id="CHEBI:29105"/>
    </ligand>
</feature>
<name>A0A318HFA8_9MYCO</name>
<dbReference type="RefSeq" id="WP_181428336.1">
    <property type="nucleotide sequence ID" value="NZ_QJJU01000016.1"/>
</dbReference>
<dbReference type="AlphaFoldDB" id="A0A318HFA8"/>
<comment type="cofactor">
    <cofactor evidence="10">
        <name>Zn(2+)</name>
        <dbReference type="ChEBI" id="CHEBI:29105"/>
    </cofactor>
</comment>
<dbReference type="GO" id="GO:0016791">
    <property type="term" value="F:phosphatase activity"/>
    <property type="evidence" value="ECO:0007669"/>
    <property type="project" value="InterPro"/>
</dbReference>
<comment type="subcellular location">
    <subcellularLocation>
        <location evidence="1 7">Cytoplasm</location>
    </subcellularLocation>
</comment>
<reference evidence="11 12" key="2">
    <citation type="submission" date="2018-06" db="EMBL/GenBank/DDBJ databases">
        <title>Sequencing of bacterial isolates from soil warming experiment in Harvard Forest, Massachusetts, USA.</title>
        <authorList>
            <person name="Deangelis K.PhD."/>
        </authorList>
    </citation>
    <scope>NUCLEOTIDE SEQUENCE [LARGE SCALE GENOMIC DNA]</scope>
    <source>
        <strain evidence="11 12">GAS496</strain>
    </source>
</reference>
<feature type="binding site" evidence="10">
    <location>
        <position position="102"/>
    </location>
    <ligand>
        <name>Zn(2+)</name>
        <dbReference type="ChEBI" id="CHEBI:29105"/>
    </ligand>
</feature>
<keyword evidence="12" id="KW-1185">Reference proteome</keyword>
<dbReference type="PIRSF" id="PIRSF004682">
    <property type="entry name" value="GmhB"/>
    <property type="match status" value="1"/>
</dbReference>
<evidence type="ECO:0000256" key="10">
    <source>
        <dbReference type="PIRSR" id="PIRSR004682-4"/>
    </source>
</evidence>